<sequence>MKTLSTDQIQALHTFVKRHYVEYYDIELELVDHLANGIEAQWVEDSTISFEIALEREFKKFGIFGFSDVVDNKTSTLYNHYIKLIFQKIVEFLHWPKLILTGGIYYILYLAIEYLSLTFDIEDITSTFTWSTLIIAASYMIIESTQIKRENKRTSTKWLMDRVLLSIVAFPITGFYLFYVILKRLSSYSIASAALCCLFIGLWIYITYFVVLPQLKLEKEKRRKDILHA</sequence>
<feature type="transmembrane region" description="Helical" evidence="1">
    <location>
        <begin position="124"/>
        <end position="142"/>
    </location>
</feature>
<comment type="caution">
    <text evidence="2">The sequence shown here is derived from an EMBL/GenBank/DDBJ whole genome shotgun (WGS) entry which is preliminary data.</text>
</comment>
<feature type="transmembrane region" description="Helical" evidence="1">
    <location>
        <begin position="188"/>
        <end position="212"/>
    </location>
</feature>
<evidence type="ECO:0000256" key="1">
    <source>
        <dbReference type="SAM" id="Phobius"/>
    </source>
</evidence>
<evidence type="ECO:0000313" key="3">
    <source>
        <dbReference type="Proteomes" id="UP000076630"/>
    </source>
</evidence>
<keyword evidence="1" id="KW-1133">Transmembrane helix</keyword>
<dbReference type="Proteomes" id="UP000076630">
    <property type="component" value="Unassembled WGS sequence"/>
</dbReference>
<feature type="transmembrane region" description="Helical" evidence="1">
    <location>
        <begin position="163"/>
        <end position="182"/>
    </location>
</feature>
<dbReference type="AlphaFoldDB" id="A0A165Q9K0"/>
<keyword evidence="3" id="KW-1185">Reference proteome</keyword>
<accession>A0A165Q9K0</accession>
<dbReference type="OrthoDB" id="662673at2"/>
<keyword evidence="1" id="KW-0472">Membrane</keyword>
<organism evidence="2 3">
    <name type="scientific">Myroides marinus</name>
    <dbReference type="NCBI Taxonomy" id="703342"/>
    <lineage>
        <taxon>Bacteria</taxon>
        <taxon>Pseudomonadati</taxon>
        <taxon>Bacteroidota</taxon>
        <taxon>Flavobacteriia</taxon>
        <taxon>Flavobacteriales</taxon>
        <taxon>Flavobacteriaceae</taxon>
        <taxon>Myroides</taxon>
    </lineage>
</organism>
<gene>
    <name evidence="2" type="ORF">AV926_18065</name>
</gene>
<reference evidence="2 3" key="1">
    <citation type="submission" date="2016-01" db="EMBL/GenBank/DDBJ databases">
        <title>Whole genome sequencing of Myroides marinus L41.</title>
        <authorList>
            <person name="Hong K.W."/>
        </authorList>
    </citation>
    <scope>NUCLEOTIDE SEQUENCE [LARGE SCALE GENOMIC DNA]</scope>
    <source>
        <strain evidence="2 3">L41</strain>
    </source>
</reference>
<protein>
    <submittedName>
        <fullName evidence="2">Uncharacterized protein</fullName>
    </submittedName>
</protein>
<proteinExistence type="predicted"/>
<evidence type="ECO:0000313" key="2">
    <source>
        <dbReference type="EMBL" id="KZE74142.1"/>
    </source>
</evidence>
<dbReference type="EMBL" id="LQNU01000095">
    <property type="protein sequence ID" value="KZE74142.1"/>
    <property type="molecule type" value="Genomic_DNA"/>
</dbReference>
<feature type="transmembrane region" description="Helical" evidence="1">
    <location>
        <begin position="92"/>
        <end position="112"/>
    </location>
</feature>
<keyword evidence="1" id="KW-0812">Transmembrane</keyword>
<dbReference type="RefSeq" id="WP_038987480.1">
    <property type="nucleotide sequence ID" value="NZ_JWJO01000049.1"/>
</dbReference>
<name>A0A165Q9K0_9FLAO</name>